<dbReference type="InterPro" id="IPR008969">
    <property type="entry name" value="CarboxyPept-like_regulatory"/>
</dbReference>
<dbReference type="Proteomes" id="UP000823769">
    <property type="component" value="Unassembled WGS sequence"/>
</dbReference>
<dbReference type="Pfam" id="PF13620">
    <property type="entry name" value="CarboxypepD_reg"/>
    <property type="match status" value="1"/>
</dbReference>
<keyword evidence="1" id="KW-0732">Signal</keyword>
<feature type="domain" description="Outer membrane protein beta-barrel" evidence="2">
    <location>
        <begin position="457"/>
        <end position="791"/>
    </location>
</feature>
<dbReference type="Gene3D" id="2.60.40.1120">
    <property type="entry name" value="Carboxypeptidase-like, regulatory domain"/>
    <property type="match status" value="1"/>
</dbReference>
<reference evidence="3" key="1">
    <citation type="submission" date="2020-10" db="EMBL/GenBank/DDBJ databases">
        <authorList>
            <person name="Gilroy R."/>
        </authorList>
    </citation>
    <scope>NUCLEOTIDE SEQUENCE</scope>
    <source>
        <strain evidence="3">B3-1481</strain>
    </source>
</reference>
<accession>A0A9D9IW06</accession>
<protein>
    <submittedName>
        <fullName evidence="3">Outer membrane beta-barrel protein</fullName>
    </submittedName>
</protein>
<feature type="chain" id="PRO_5039270780" evidence="1">
    <location>
        <begin position="22"/>
        <end position="974"/>
    </location>
</feature>
<gene>
    <name evidence="3" type="ORF">IAB76_03630</name>
</gene>
<dbReference type="EMBL" id="JADILW010000054">
    <property type="protein sequence ID" value="MBO8480187.1"/>
    <property type="molecule type" value="Genomic_DNA"/>
</dbReference>
<comment type="caution">
    <text evidence="3">The sequence shown here is derived from an EMBL/GenBank/DDBJ whole genome shotgun (WGS) entry which is preliminary data.</text>
</comment>
<reference evidence="3" key="2">
    <citation type="journal article" date="2021" name="PeerJ">
        <title>Extensive microbial diversity within the chicken gut microbiome revealed by metagenomics and culture.</title>
        <authorList>
            <person name="Gilroy R."/>
            <person name="Ravi A."/>
            <person name="Getino M."/>
            <person name="Pursley I."/>
            <person name="Horton D.L."/>
            <person name="Alikhan N.F."/>
            <person name="Baker D."/>
            <person name="Gharbi K."/>
            <person name="Hall N."/>
            <person name="Watson M."/>
            <person name="Adriaenssens E.M."/>
            <person name="Foster-Nyarko E."/>
            <person name="Jarju S."/>
            <person name="Secka A."/>
            <person name="Antonio M."/>
            <person name="Oren A."/>
            <person name="Chaudhuri R.R."/>
            <person name="La Ragione R."/>
            <person name="Hildebrand F."/>
            <person name="Pallen M.J."/>
        </authorList>
    </citation>
    <scope>NUCLEOTIDE SEQUENCE</scope>
    <source>
        <strain evidence="3">B3-1481</strain>
    </source>
</reference>
<evidence type="ECO:0000259" key="2">
    <source>
        <dbReference type="Pfam" id="PF14905"/>
    </source>
</evidence>
<organism evidence="3 4">
    <name type="scientific">Candidatus Cryptobacteroides avistercoris</name>
    <dbReference type="NCBI Taxonomy" id="2840758"/>
    <lineage>
        <taxon>Bacteria</taxon>
        <taxon>Pseudomonadati</taxon>
        <taxon>Bacteroidota</taxon>
        <taxon>Bacteroidia</taxon>
        <taxon>Bacteroidales</taxon>
        <taxon>Candidatus Cryptobacteroides</taxon>
    </lineage>
</organism>
<dbReference type="AlphaFoldDB" id="A0A9D9IW06"/>
<name>A0A9D9IW06_9BACT</name>
<proteinExistence type="predicted"/>
<evidence type="ECO:0000313" key="4">
    <source>
        <dbReference type="Proteomes" id="UP000823769"/>
    </source>
</evidence>
<feature type="signal peptide" evidence="1">
    <location>
        <begin position="1"/>
        <end position="21"/>
    </location>
</feature>
<dbReference type="SUPFAM" id="SSF56935">
    <property type="entry name" value="Porins"/>
    <property type="match status" value="1"/>
</dbReference>
<evidence type="ECO:0000256" key="1">
    <source>
        <dbReference type="SAM" id="SignalP"/>
    </source>
</evidence>
<dbReference type="InterPro" id="IPR041700">
    <property type="entry name" value="OMP_b-brl_3"/>
</dbReference>
<feature type="non-terminal residue" evidence="3">
    <location>
        <position position="974"/>
    </location>
</feature>
<sequence>MKIFRCLLFLCAVITSVSVSAQNNVDIKAVLLDSESGEPVGFATVSITRDGQDTPTKYTLSDDKGNVTISSVRRGTYTLKAELLGYKTHTAQIKVENSDIDLGQIKLSPDTEQIDAATVSALGNPVIIKKDTIEYNATSFSTTDNDVLEDLLKKLPGVEVSEDGSITANGETISKITIDGKTFFLDDPQLASKNIPAKMINKLKIIQKKSEQAEFTGIDDGEEETVIDLSVQPGMMRGLFGNVLGGVGADLPASDGTQSELRYQGNAFIGRFTDKSQLSLILNGNNVNNQGGTNFAGNMMRGMRSGGMGGSGGGITTSYMAGINAAGDLFDDRMEIGGNYLWNSSDNDVMESSMRTNYLTDHNLIYNSSGSSSNHSDGHRVGMRLEHEFSENTSILFEPQVNFGRGWYSETSTDVTNEDDLAGNITKLSDSYADNSGNNESVSASGSFLFRQRLGLPGRTLTARVNFSLSDNVMNGINRNGTTSYDDLGAVSTVEAVNQNFTNDQRSYSLSGRVTYTEPLGNHFYAEANYSYNWNKSNSDKQTFDLNNNGEFDPQYSNSIINETNRQEMGVNVMFQNEGFRAQVGFSAMPTRTFNSTTRYIIPEGETEGTYSPVTYDDFRWNFSPQVSLDADFSELTSMRLFYRGTSSQPSTSQLMPVPDNTDPMNISFGNPSLTPYFSHSLRGDFRYSNREKFSSFNIRFNGGYVQSPIVNVVWYGSNGGQYTMPFNGPASFNGSLNGFANLPLGDSAFTLSNTIGASYRQSASYVGTDVDMGTYNEDGYYAFMDEFINLFVNDPDWYAAHITENSTRTLSANENLRIRYRGTALEAMVGASTRMNRSWYSISNANENTTTWNNAVNASLTWNWNATGISFEGDYNYRWYNGYSTQQPSESILNAEISKTLFNDSMTLALRGYDILGQSKNLMVSDSANYHSESVNNTLGRYVIVSLTWRFGTMGGGRGMFGGRPGGGRPAGG</sequence>
<dbReference type="Pfam" id="PF14905">
    <property type="entry name" value="OMP_b-brl_3"/>
    <property type="match status" value="1"/>
</dbReference>
<evidence type="ECO:0000313" key="3">
    <source>
        <dbReference type="EMBL" id="MBO8480187.1"/>
    </source>
</evidence>
<dbReference type="SUPFAM" id="SSF49464">
    <property type="entry name" value="Carboxypeptidase regulatory domain-like"/>
    <property type="match status" value="1"/>
</dbReference>